<dbReference type="AlphaFoldDB" id="A0A2K1JPN2"/>
<gene>
    <name evidence="1" type="ORF">PHYPA_015886</name>
</gene>
<evidence type="ECO:0000313" key="2">
    <source>
        <dbReference type="EnsemblPlants" id="PAC:32974452.CDS.1"/>
    </source>
</evidence>
<evidence type="ECO:0000313" key="1">
    <source>
        <dbReference type="EMBL" id="PNR43505.1"/>
    </source>
</evidence>
<keyword evidence="3" id="KW-1185">Reference proteome</keyword>
<protein>
    <submittedName>
        <fullName evidence="1 2">Uncharacterized protein</fullName>
    </submittedName>
</protein>
<dbReference type="EnsemblPlants" id="Pp3c12_6330V3.1">
    <property type="protein sequence ID" value="PAC:32974452.CDS.1"/>
    <property type="gene ID" value="Pp3c12_6330"/>
</dbReference>
<reference evidence="1 3" key="1">
    <citation type="journal article" date="2008" name="Science">
        <title>The Physcomitrella genome reveals evolutionary insights into the conquest of land by plants.</title>
        <authorList>
            <person name="Rensing S."/>
            <person name="Lang D."/>
            <person name="Zimmer A."/>
            <person name="Terry A."/>
            <person name="Salamov A."/>
            <person name="Shapiro H."/>
            <person name="Nishiyama T."/>
            <person name="Perroud P.-F."/>
            <person name="Lindquist E."/>
            <person name="Kamisugi Y."/>
            <person name="Tanahashi T."/>
            <person name="Sakakibara K."/>
            <person name="Fujita T."/>
            <person name="Oishi K."/>
            <person name="Shin-I T."/>
            <person name="Kuroki Y."/>
            <person name="Toyoda A."/>
            <person name="Suzuki Y."/>
            <person name="Hashimoto A."/>
            <person name="Yamaguchi K."/>
            <person name="Sugano A."/>
            <person name="Kohara Y."/>
            <person name="Fujiyama A."/>
            <person name="Anterola A."/>
            <person name="Aoki S."/>
            <person name="Ashton N."/>
            <person name="Barbazuk W.B."/>
            <person name="Barker E."/>
            <person name="Bennetzen J."/>
            <person name="Bezanilla M."/>
            <person name="Blankenship R."/>
            <person name="Cho S.H."/>
            <person name="Dutcher S."/>
            <person name="Estelle M."/>
            <person name="Fawcett J.A."/>
            <person name="Gundlach H."/>
            <person name="Hanada K."/>
            <person name="Heyl A."/>
            <person name="Hicks K.A."/>
            <person name="Hugh J."/>
            <person name="Lohr M."/>
            <person name="Mayer K."/>
            <person name="Melkozernov A."/>
            <person name="Murata T."/>
            <person name="Nelson D."/>
            <person name="Pils B."/>
            <person name="Prigge M."/>
            <person name="Reiss B."/>
            <person name="Renner T."/>
            <person name="Rombauts S."/>
            <person name="Rushton P."/>
            <person name="Sanderfoot A."/>
            <person name="Schween G."/>
            <person name="Shiu S.-H."/>
            <person name="Stueber K."/>
            <person name="Theodoulou F.L."/>
            <person name="Tu H."/>
            <person name="Van de Peer Y."/>
            <person name="Verrier P.J."/>
            <person name="Waters E."/>
            <person name="Wood A."/>
            <person name="Yang L."/>
            <person name="Cove D."/>
            <person name="Cuming A."/>
            <person name="Hasebe M."/>
            <person name="Lucas S."/>
            <person name="Mishler D.B."/>
            <person name="Reski R."/>
            <person name="Grigoriev I."/>
            <person name="Quatrano R.S."/>
            <person name="Boore J.L."/>
        </authorList>
    </citation>
    <scope>NUCLEOTIDE SEQUENCE [LARGE SCALE GENOMIC DNA]</scope>
    <source>
        <strain evidence="2 3">cv. Gransden 2004</strain>
    </source>
</reference>
<organism evidence="1">
    <name type="scientific">Physcomitrium patens</name>
    <name type="common">Spreading-leaved earth moss</name>
    <name type="synonym">Physcomitrella patens</name>
    <dbReference type="NCBI Taxonomy" id="3218"/>
    <lineage>
        <taxon>Eukaryota</taxon>
        <taxon>Viridiplantae</taxon>
        <taxon>Streptophyta</taxon>
        <taxon>Embryophyta</taxon>
        <taxon>Bryophyta</taxon>
        <taxon>Bryophytina</taxon>
        <taxon>Bryopsida</taxon>
        <taxon>Funariidae</taxon>
        <taxon>Funariales</taxon>
        <taxon>Funariaceae</taxon>
        <taxon>Physcomitrium</taxon>
    </lineage>
</organism>
<dbReference type="EMBL" id="ABEU02000012">
    <property type="protein sequence ID" value="PNR43505.1"/>
    <property type="molecule type" value="Genomic_DNA"/>
</dbReference>
<proteinExistence type="predicted"/>
<dbReference type="Proteomes" id="UP000006727">
    <property type="component" value="Chromosome 12"/>
</dbReference>
<reference evidence="2" key="3">
    <citation type="submission" date="2020-12" db="UniProtKB">
        <authorList>
            <consortium name="EnsemblPlants"/>
        </authorList>
    </citation>
    <scope>IDENTIFICATION</scope>
</reference>
<reference evidence="1 3" key="2">
    <citation type="journal article" date="2018" name="Plant J.">
        <title>The Physcomitrella patens chromosome-scale assembly reveals moss genome structure and evolution.</title>
        <authorList>
            <person name="Lang D."/>
            <person name="Ullrich K.K."/>
            <person name="Murat F."/>
            <person name="Fuchs J."/>
            <person name="Jenkins J."/>
            <person name="Haas F.B."/>
            <person name="Piednoel M."/>
            <person name="Gundlach H."/>
            <person name="Van Bel M."/>
            <person name="Meyberg R."/>
            <person name="Vives C."/>
            <person name="Morata J."/>
            <person name="Symeonidi A."/>
            <person name="Hiss M."/>
            <person name="Muchero W."/>
            <person name="Kamisugi Y."/>
            <person name="Saleh O."/>
            <person name="Blanc G."/>
            <person name="Decker E.L."/>
            <person name="van Gessel N."/>
            <person name="Grimwood J."/>
            <person name="Hayes R.D."/>
            <person name="Graham S.W."/>
            <person name="Gunter L.E."/>
            <person name="McDaniel S.F."/>
            <person name="Hoernstein S.N.W."/>
            <person name="Larsson A."/>
            <person name="Li F.W."/>
            <person name="Perroud P.F."/>
            <person name="Phillips J."/>
            <person name="Ranjan P."/>
            <person name="Rokshar D.S."/>
            <person name="Rothfels C.J."/>
            <person name="Schneider L."/>
            <person name="Shu S."/>
            <person name="Stevenson D.W."/>
            <person name="Thummler F."/>
            <person name="Tillich M."/>
            <person name="Villarreal Aguilar J.C."/>
            <person name="Widiez T."/>
            <person name="Wong G.K."/>
            <person name="Wymore A."/>
            <person name="Zhang Y."/>
            <person name="Zimmer A.D."/>
            <person name="Quatrano R.S."/>
            <person name="Mayer K.F.X."/>
            <person name="Goodstein D."/>
            <person name="Casacuberta J.M."/>
            <person name="Vandepoele K."/>
            <person name="Reski R."/>
            <person name="Cuming A.C."/>
            <person name="Tuskan G.A."/>
            <person name="Maumus F."/>
            <person name="Salse J."/>
            <person name="Schmutz J."/>
            <person name="Rensing S.A."/>
        </authorList>
    </citation>
    <scope>NUCLEOTIDE SEQUENCE [LARGE SCALE GENOMIC DNA]</scope>
    <source>
        <strain evidence="2 3">cv. Gransden 2004</strain>
    </source>
</reference>
<dbReference type="Gramene" id="Pp3c12_6330V3.1">
    <property type="protein sequence ID" value="PAC:32974452.CDS.1"/>
    <property type="gene ID" value="Pp3c12_6330"/>
</dbReference>
<sequence length="77" mass="8515">MRLSIHADTSVGGHRTVIELEINPMVALNAVSIHSLTLTLQLLNLMFSLNQKLIFTSSIGLYQSPLSLGFHTVFCLF</sequence>
<dbReference type="InParanoid" id="A0A2K1JPN2"/>
<name>A0A2K1JPN2_PHYPA</name>
<accession>A0A2K1JPN2</accession>
<evidence type="ECO:0000313" key="3">
    <source>
        <dbReference type="Proteomes" id="UP000006727"/>
    </source>
</evidence>